<evidence type="ECO:0000256" key="1">
    <source>
        <dbReference type="ARBA" id="ARBA00006529"/>
    </source>
</evidence>
<organism evidence="10 11">
    <name type="scientific">Exidia glandulosa HHB12029</name>
    <dbReference type="NCBI Taxonomy" id="1314781"/>
    <lineage>
        <taxon>Eukaryota</taxon>
        <taxon>Fungi</taxon>
        <taxon>Dikarya</taxon>
        <taxon>Basidiomycota</taxon>
        <taxon>Agaricomycotina</taxon>
        <taxon>Agaricomycetes</taxon>
        <taxon>Auriculariales</taxon>
        <taxon>Exidiaceae</taxon>
        <taxon>Exidia</taxon>
    </lineage>
</organism>
<keyword evidence="6 7" id="KW-0067">ATP-binding</keyword>
<dbReference type="InterPro" id="IPR011009">
    <property type="entry name" value="Kinase-like_dom_sf"/>
</dbReference>
<evidence type="ECO:0000256" key="3">
    <source>
        <dbReference type="ARBA" id="ARBA00022679"/>
    </source>
</evidence>
<dbReference type="GO" id="GO:0005524">
    <property type="term" value="F:ATP binding"/>
    <property type="evidence" value="ECO:0007669"/>
    <property type="project" value="UniProtKB-UniRule"/>
</dbReference>
<dbReference type="InterPro" id="IPR017441">
    <property type="entry name" value="Protein_kinase_ATP_BS"/>
</dbReference>
<keyword evidence="5" id="KW-0418">Kinase</keyword>
<feature type="region of interest" description="Disordered" evidence="8">
    <location>
        <begin position="1"/>
        <end position="25"/>
    </location>
</feature>
<dbReference type="GO" id="GO:0038066">
    <property type="term" value="P:p38MAPK cascade"/>
    <property type="evidence" value="ECO:0007669"/>
    <property type="project" value="TreeGrafter"/>
</dbReference>
<keyword evidence="3" id="KW-0808">Transferase</keyword>
<evidence type="ECO:0000256" key="7">
    <source>
        <dbReference type="PROSITE-ProRule" id="PRU10141"/>
    </source>
</evidence>
<dbReference type="SMART" id="SM00220">
    <property type="entry name" value="S_TKc"/>
    <property type="match status" value="1"/>
</dbReference>
<dbReference type="EMBL" id="KV425981">
    <property type="protein sequence ID" value="KZV93915.1"/>
    <property type="molecule type" value="Genomic_DNA"/>
</dbReference>
<sequence>MSAMRRNWTQEPMLYPHDEETDEELVDRDPDNLLFQSSRAYSRSQYSQGTSQTPAQANGRAGPSTFSHTGSSAVCSQFINRFRTRDAATSSADDDNRSDPDLHYFQRGLGQLVDVGDLYEDAVSDVEDPTLRGGGDVHDVLLDSLSDSLDKRTRERLEWQSMLASVLDGEVLRSEKTRIAIALESRSKEDVVRHASMWTGLRAKLAGRGDELERRLLEARRIRVVDSVINEILSFRVPEPLAEGEPSPSPMSLVHGLLQRWELALSFYPHTKALIVDKPACAQEGFQARLDALTAWWNLATTLPHQIDMLQKWTGSETLDVNTPISNYERPLFGRRTSVNAVAQDENSDTITFVECILKEDTLQVRFEKGALQTLHAFVKAARTAVCTHAAMWAALRLPGFETGLSQLCAFPTRLVQASLRIRIDYANKLTDPDVFAVDQMMDDFKLSLGLACTLKREYEALTAPDAHGYWTLPPCFAEDYDDDILESLGCLFTLIHLKLKSGEKTIYFKETDVIEANWQVFNDVCVSVESGSAFVAKQICALTNRLMVRVIDYFETQIQVPVKDKNKQMSDEQTVNWYDKVLDNVRLRYRKLQRFTRTLNQLFLNSAEYSLENVDLDSFINALVDTEHVLVYTQSFEEDGTYVVIEKSLKDRPHIVRRMLTRAFSPKGPGASAYDSEDLDDTTYLLVFSPCRRFLWQSAVLLVDIPKIELGMRDHRLRLVASGAHGHLARAKQLFSQMLDEASDAPTVTVVTQQQSHLPSVSRELRRISRATVRLAETIVNSVHDVRQVLRHIAGSQELLENWFLFASEQGQYAQKHMDVDGPASRFNALLTRLAISWLSFITDDCFPNDRRTFRWAVMALEFTMLRTRRRNILHMSEADFGQLQQKVASCMTLLISHFDILGARSKKEQERIEEEMLRKRLTRAASDPDCDDWVPSATEFSYTAFFADHTAPLDRSIRRFRDTIGSALAGIESRRAELGAEQRTVGRVLDEERPEDRSLQFLASAGTNISVRWQLGRFIGAGAFGSVYLAVNLDLGGLMAVKEIRFHDVTSLSNLYQQIKDELSVMEMLHHPNIVQFYGIEVHRDKIYIFEEFCQGGSLAALLELGRIEDELIVQVYTMQILEGLLYLHSKDIVHRDIKPDNILLDSEGVIKLVDFGAAKVLQHNHKSIMRTRMSNVAVPDGMPNSLNGTPMYMSPEVIKGDGGGRQGAMDIWALGCVVLEFATGKKPWSNLEHLDNPWAIMFHIGIATQHPPLPEPDQLSVLGIDFIQQCLTIDPVKRPTADELMHHQWLVDFRQALREYEEENESGAP</sequence>
<accession>A0A165IV34</accession>
<evidence type="ECO:0000259" key="9">
    <source>
        <dbReference type="PROSITE" id="PS50011"/>
    </source>
</evidence>
<dbReference type="FunCoup" id="A0A165IV34">
    <property type="interactions" value="486"/>
</dbReference>
<keyword evidence="2" id="KW-0723">Serine/threonine-protein kinase</keyword>
<feature type="binding site" evidence="7">
    <location>
        <position position="1044"/>
    </location>
    <ligand>
        <name>ATP</name>
        <dbReference type="ChEBI" id="CHEBI:30616"/>
    </ligand>
</feature>
<dbReference type="Proteomes" id="UP000077266">
    <property type="component" value="Unassembled WGS sequence"/>
</dbReference>
<dbReference type="STRING" id="1314781.A0A165IV34"/>
<name>A0A165IV34_EXIGL</name>
<dbReference type="GO" id="GO:0004674">
    <property type="term" value="F:protein serine/threonine kinase activity"/>
    <property type="evidence" value="ECO:0007669"/>
    <property type="project" value="UniProtKB-KW"/>
</dbReference>
<dbReference type="InterPro" id="IPR050538">
    <property type="entry name" value="MAP_kinase_kinase_kinase"/>
</dbReference>
<keyword evidence="11" id="KW-1185">Reference proteome</keyword>
<evidence type="ECO:0000256" key="6">
    <source>
        <dbReference type="ARBA" id="ARBA00022840"/>
    </source>
</evidence>
<comment type="similarity">
    <text evidence="1">Belongs to the protein kinase superfamily. STE Ser/Thr protein kinase family. MAP kinase kinase kinase subfamily.</text>
</comment>
<evidence type="ECO:0000313" key="10">
    <source>
        <dbReference type="EMBL" id="KZV93915.1"/>
    </source>
</evidence>
<evidence type="ECO:0000256" key="5">
    <source>
        <dbReference type="ARBA" id="ARBA00022777"/>
    </source>
</evidence>
<dbReference type="SUPFAM" id="SSF56112">
    <property type="entry name" value="Protein kinase-like (PK-like)"/>
    <property type="match status" value="1"/>
</dbReference>
<reference evidence="10 11" key="1">
    <citation type="journal article" date="2016" name="Mol. Biol. Evol.">
        <title>Comparative Genomics of Early-Diverging Mushroom-Forming Fungi Provides Insights into the Origins of Lignocellulose Decay Capabilities.</title>
        <authorList>
            <person name="Nagy L.G."/>
            <person name="Riley R."/>
            <person name="Tritt A."/>
            <person name="Adam C."/>
            <person name="Daum C."/>
            <person name="Floudas D."/>
            <person name="Sun H."/>
            <person name="Yadav J.S."/>
            <person name="Pangilinan J."/>
            <person name="Larsson K.H."/>
            <person name="Matsuura K."/>
            <person name="Barry K."/>
            <person name="Labutti K."/>
            <person name="Kuo R."/>
            <person name="Ohm R.A."/>
            <person name="Bhattacharya S.S."/>
            <person name="Shirouzu T."/>
            <person name="Yoshinaga Y."/>
            <person name="Martin F.M."/>
            <person name="Grigoriev I.V."/>
            <person name="Hibbett D.S."/>
        </authorList>
    </citation>
    <scope>NUCLEOTIDE SEQUENCE [LARGE SCALE GENOMIC DNA]</scope>
    <source>
        <strain evidence="10 11">HHB12029</strain>
    </source>
</reference>
<dbReference type="InterPro" id="IPR000719">
    <property type="entry name" value="Prot_kinase_dom"/>
</dbReference>
<dbReference type="Gene3D" id="1.10.510.10">
    <property type="entry name" value="Transferase(Phosphotransferase) domain 1"/>
    <property type="match status" value="1"/>
</dbReference>
<dbReference type="PROSITE" id="PS00107">
    <property type="entry name" value="PROTEIN_KINASE_ATP"/>
    <property type="match status" value="1"/>
</dbReference>
<protein>
    <recommendedName>
        <fullName evidence="9">Protein kinase domain-containing protein</fullName>
    </recommendedName>
</protein>
<dbReference type="Pfam" id="PF00069">
    <property type="entry name" value="Pkinase"/>
    <property type="match status" value="1"/>
</dbReference>
<keyword evidence="4 7" id="KW-0547">Nucleotide-binding</keyword>
<dbReference type="OrthoDB" id="1043025at2759"/>
<evidence type="ECO:0000256" key="2">
    <source>
        <dbReference type="ARBA" id="ARBA00022527"/>
    </source>
</evidence>
<evidence type="ECO:0000256" key="8">
    <source>
        <dbReference type="SAM" id="MobiDB-lite"/>
    </source>
</evidence>
<dbReference type="PROSITE" id="PS50011">
    <property type="entry name" value="PROTEIN_KINASE_DOM"/>
    <property type="match status" value="1"/>
</dbReference>
<dbReference type="InParanoid" id="A0A165IV34"/>
<dbReference type="PROSITE" id="PS00108">
    <property type="entry name" value="PROTEIN_KINASE_ST"/>
    <property type="match status" value="1"/>
</dbReference>
<dbReference type="CDD" id="cd06626">
    <property type="entry name" value="STKc_MEKK4"/>
    <property type="match status" value="1"/>
</dbReference>
<evidence type="ECO:0000313" key="11">
    <source>
        <dbReference type="Proteomes" id="UP000077266"/>
    </source>
</evidence>
<gene>
    <name evidence="10" type="ORF">EXIGLDRAFT_30347</name>
</gene>
<dbReference type="InterPro" id="IPR008271">
    <property type="entry name" value="Ser/Thr_kinase_AS"/>
</dbReference>
<feature type="region of interest" description="Disordered" evidence="8">
    <location>
        <begin position="40"/>
        <end position="70"/>
    </location>
</feature>
<proteinExistence type="inferred from homology"/>
<evidence type="ECO:0000256" key="4">
    <source>
        <dbReference type="ARBA" id="ARBA00022741"/>
    </source>
</evidence>
<dbReference type="PANTHER" id="PTHR48016:SF32">
    <property type="entry name" value="MITOGEN-ACTIVATED PROTEIN KINASE KINASE KINASE 4"/>
    <property type="match status" value="1"/>
</dbReference>
<feature type="domain" description="Protein kinase" evidence="9">
    <location>
        <begin position="1015"/>
        <end position="1293"/>
    </location>
</feature>
<dbReference type="PANTHER" id="PTHR48016">
    <property type="entry name" value="MAP KINASE KINASE KINASE SSK2-RELATED-RELATED"/>
    <property type="match status" value="1"/>
</dbReference>